<organism evidence="2 3">
    <name type="scientific">Flaviaesturariibacter amylovorans</name>
    <dbReference type="NCBI Taxonomy" id="1084520"/>
    <lineage>
        <taxon>Bacteria</taxon>
        <taxon>Pseudomonadati</taxon>
        <taxon>Bacteroidota</taxon>
        <taxon>Chitinophagia</taxon>
        <taxon>Chitinophagales</taxon>
        <taxon>Chitinophagaceae</taxon>
        <taxon>Flaviaestuariibacter</taxon>
    </lineage>
</organism>
<feature type="signal peptide" evidence="1">
    <location>
        <begin position="1"/>
        <end position="21"/>
    </location>
</feature>
<feature type="chain" id="PRO_5045709678" description="Beta-lactamase-inhibitor-like PepSY-like domain-containing protein" evidence="1">
    <location>
        <begin position="22"/>
        <end position="147"/>
    </location>
</feature>
<keyword evidence="1" id="KW-0732">Signal</keyword>
<dbReference type="SUPFAM" id="SSF160574">
    <property type="entry name" value="BT0923-like"/>
    <property type="match status" value="1"/>
</dbReference>
<sequence length="147" mass="16300">MKTILLALSLLAGTFFNNARATENEIDPTVTAAFESRFANATEVAWSDAGGLYKVRFTLDGQTANAFYNTDGALVALTRQLAPSELPAALRASLRPSLEKRWITDVFEVKNETGITYYATLENADSKVVLQSVRGRKWMTYNETVRL</sequence>
<gene>
    <name evidence="2" type="ORF">GCM10023184_39650</name>
</gene>
<accession>A0ABP8HMC0</accession>
<reference evidence="3" key="1">
    <citation type="journal article" date="2019" name="Int. J. Syst. Evol. Microbiol.">
        <title>The Global Catalogue of Microorganisms (GCM) 10K type strain sequencing project: providing services to taxonomists for standard genome sequencing and annotation.</title>
        <authorList>
            <consortium name="The Broad Institute Genomics Platform"/>
            <consortium name="The Broad Institute Genome Sequencing Center for Infectious Disease"/>
            <person name="Wu L."/>
            <person name="Ma J."/>
        </authorList>
    </citation>
    <scope>NUCLEOTIDE SEQUENCE [LARGE SCALE GENOMIC DNA]</scope>
    <source>
        <strain evidence="3">JCM 17919</strain>
    </source>
</reference>
<evidence type="ECO:0008006" key="4">
    <source>
        <dbReference type="Google" id="ProtNLM"/>
    </source>
</evidence>
<dbReference type="EMBL" id="BAABGY010000015">
    <property type="protein sequence ID" value="GAA4341331.1"/>
    <property type="molecule type" value="Genomic_DNA"/>
</dbReference>
<comment type="caution">
    <text evidence="2">The sequence shown here is derived from an EMBL/GenBank/DDBJ whole genome shotgun (WGS) entry which is preliminary data.</text>
</comment>
<evidence type="ECO:0000256" key="1">
    <source>
        <dbReference type="SAM" id="SignalP"/>
    </source>
</evidence>
<name>A0ABP8HMC0_9BACT</name>
<dbReference type="Proteomes" id="UP001501725">
    <property type="component" value="Unassembled WGS sequence"/>
</dbReference>
<keyword evidence="3" id="KW-1185">Reference proteome</keyword>
<evidence type="ECO:0000313" key="2">
    <source>
        <dbReference type="EMBL" id="GAA4341331.1"/>
    </source>
</evidence>
<evidence type="ECO:0000313" key="3">
    <source>
        <dbReference type="Proteomes" id="UP001501725"/>
    </source>
</evidence>
<proteinExistence type="predicted"/>
<protein>
    <recommendedName>
        <fullName evidence="4">Beta-lactamase-inhibitor-like PepSY-like domain-containing protein</fullName>
    </recommendedName>
</protein>
<dbReference type="Gene3D" id="3.10.450.360">
    <property type="match status" value="1"/>
</dbReference>
<dbReference type="RefSeq" id="WP_345257641.1">
    <property type="nucleotide sequence ID" value="NZ_BAABGY010000015.1"/>
</dbReference>